<evidence type="ECO:0000256" key="6">
    <source>
        <dbReference type="ARBA" id="ARBA00022989"/>
    </source>
</evidence>
<dbReference type="PROSITE" id="PS50929">
    <property type="entry name" value="ABC_TM1F"/>
    <property type="match status" value="1"/>
</dbReference>
<evidence type="ECO:0000256" key="2">
    <source>
        <dbReference type="ARBA" id="ARBA00022448"/>
    </source>
</evidence>
<dbReference type="Ensembl" id="ENSCCRT00015058893.1">
    <property type="protein sequence ID" value="ENSCCRP00015057003.1"/>
    <property type="gene ID" value="ENSCCRG00015022892.1"/>
</dbReference>
<dbReference type="PROSITE" id="PS00211">
    <property type="entry name" value="ABC_TRANSPORTER_1"/>
    <property type="match status" value="1"/>
</dbReference>
<dbReference type="SUPFAM" id="SSF52540">
    <property type="entry name" value="P-loop containing nucleoside triphosphate hydrolases"/>
    <property type="match status" value="1"/>
</dbReference>
<feature type="chain" id="PRO_5034128776" evidence="9">
    <location>
        <begin position="17"/>
        <end position="682"/>
    </location>
</feature>
<dbReference type="CDD" id="cd18590">
    <property type="entry name" value="ABC_6TM_TAP2"/>
    <property type="match status" value="1"/>
</dbReference>
<dbReference type="InterPro" id="IPR039421">
    <property type="entry name" value="Type_1_exporter"/>
</dbReference>
<reference evidence="12" key="1">
    <citation type="submission" date="2025-08" db="UniProtKB">
        <authorList>
            <consortium name="Ensembl"/>
        </authorList>
    </citation>
    <scope>IDENTIFICATION</scope>
</reference>
<evidence type="ECO:0000256" key="4">
    <source>
        <dbReference type="ARBA" id="ARBA00022741"/>
    </source>
</evidence>
<keyword evidence="5" id="KW-0067">ATP-binding</keyword>
<proteinExistence type="predicted"/>
<dbReference type="PANTHER" id="PTHR43394">
    <property type="entry name" value="ATP-DEPENDENT PERMEASE MDL1, MITOCHONDRIAL"/>
    <property type="match status" value="1"/>
</dbReference>
<organism evidence="12 13">
    <name type="scientific">Cyprinus carpio</name>
    <name type="common">Common carp</name>
    <dbReference type="NCBI Taxonomy" id="7962"/>
    <lineage>
        <taxon>Eukaryota</taxon>
        <taxon>Metazoa</taxon>
        <taxon>Chordata</taxon>
        <taxon>Craniata</taxon>
        <taxon>Vertebrata</taxon>
        <taxon>Euteleostomi</taxon>
        <taxon>Actinopterygii</taxon>
        <taxon>Neopterygii</taxon>
        <taxon>Teleostei</taxon>
        <taxon>Ostariophysi</taxon>
        <taxon>Cypriniformes</taxon>
        <taxon>Cyprinidae</taxon>
        <taxon>Cyprininae</taxon>
        <taxon>Cyprinus</taxon>
    </lineage>
</organism>
<sequence>MTLLIVFTLLVDLAMSCVLHYSSNAFIKNSSSVFLLTQLWLVAAVKWICLRGFLLGSWSEASVRRCVAVSCLMCPVYESGLTLLMNTQPENWSGSLSCPGKTLISTAATLIACLFWEVSFPTAEGSESVEKKQRNRALFMRVVRYSKPDAPLLSGAFVFLSLAVICDMCIPFYTGKVIDILGEQYQPNSFMSAIFLMGLLSLGSSLSSGLRGGLFMCTLSSLNKRVRLMLFNALVKQEIGFFEDKKTGDLTSRLSTDTKLMSQSVAMNVNILLRSLIKSVGVLYLMLSLSWKLTLLTFIEAPLIAITQKIYNTHYEQLSKEVQDSVARANETAGEAVAGVRTVRSFHMEHSEACRYDDRLTDTHSLRTRRDTVRAVYLLVRRVMSLGIQVLIMYNGRQLIRSGCMSTGNLVSFILYQGDLGSYIGSLVYMYSNMLNSVGAAAKVFEYLDRKPLVSIDGSLHPETLAGQTQNVLTCVSLLEGFYQPQQGHILLDGQPLQNYQHKYLHQKVAMVGQDPVLFSGSIRDNIAYGLTDCDQKKVEDAAREANAHDFISRLEKRYDTDVGERGCLLSGGQKQRIAIGRALIRQPQVLIMDEVTSSLDTESERMVQDALACRPNQTLLVIAHRLKTIERADQIVVIDKGEVVEQGTHQELMKKKGNYYKLRERLFTEEKEADEKVDKQE</sequence>
<feature type="domain" description="ABC transporter" evidence="10">
    <location>
        <begin position="422"/>
        <end position="666"/>
    </location>
</feature>
<evidence type="ECO:0000259" key="11">
    <source>
        <dbReference type="PROSITE" id="PS50929"/>
    </source>
</evidence>
<feature type="transmembrane region" description="Helical" evidence="8">
    <location>
        <begin position="193"/>
        <end position="219"/>
    </location>
</feature>
<dbReference type="GO" id="GO:0015421">
    <property type="term" value="F:ABC-type oligopeptide transporter activity"/>
    <property type="evidence" value="ECO:0007669"/>
    <property type="project" value="TreeGrafter"/>
</dbReference>
<feature type="signal peptide" evidence="9">
    <location>
        <begin position="1"/>
        <end position="16"/>
    </location>
</feature>
<dbReference type="FunFam" id="1.20.1560.10:FF:000058">
    <property type="entry name" value="ABC transporter B family member 25"/>
    <property type="match status" value="1"/>
</dbReference>
<name>A0A8C1VYB5_CYPCA</name>
<dbReference type="GO" id="GO:0005737">
    <property type="term" value="C:cytoplasm"/>
    <property type="evidence" value="ECO:0007669"/>
    <property type="project" value="UniProtKB-ARBA"/>
</dbReference>
<dbReference type="InterPro" id="IPR003439">
    <property type="entry name" value="ABC_transporter-like_ATP-bd"/>
</dbReference>
<dbReference type="Pfam" id="PF00005">
    <property type="entry name" value="ABC_tran"/>
    <property type="match status" value="1"/>
</dbReference>
<feature type="transmembrane region" description="Helical" evidence="8">
    <location>
        <begin position="269"/>
        <end position="287"/>
    </location>
</feature>
<dbReference type="Gene3D" id="3.40.50.300">
    <property type="entry name" value="P-loop containing nucleotide triphosphate hydrolases"/>
    <property type="match status" value="1"/>
</dbReference>
<dbReference type="PANTHER" id="PTHR43394:SF19">
    <property type="entry name" value="ABC TRANSPORTER B FAMILY"/>
    <property type="match status" value="1"/>
</dbReference>
<feature type="transmembrane region" description="Helical" evidence="8">
    <location>
        <begin position="150"/>
        <end position="173"/>
    </location>
</feature>
<dbReference type="GO" id="GO:0016887">
    <property type="term" value="F:ATP hydrolysis activity"/>
    <property type="evidence" value="ECO:0007669"/>
    <property type="project" value="InterPro"/>
</dbReference>
<dbReference type="InterPro" id="IPR027417">
    <property type="entry name" value="P-loop_NTPase"/>
</dbReference>
<evidence type="ECO:0000313" key="13">
    <source>
        <dbReference type="Proteomes" id="UP000694700"/>
    </source>
</evidence>
<accession>A0A8C1VYB5</accession>
<evidence type="ECO:0000313" key="12">
    <source>
        <dbReference type="Ensembl" id="ENSCCRP00015057003.1"/>
    </source>
</evidence>
<keyword evidence="7 8" id="KW-0472">Membrane</keyword>
<feature type="domain" description="ABC transmembrane type-1" evidence="11">
    <location>
        <begin position="155"/>
        <end position="436"/>
    </location>
</feature>
<dbReference type="InterPro" id="IPR017871">
    <property type="entry name" value="ABC_transporter-like_CS"/>
</dbReference>
<evidence type="ECO:0000256" key="5">
    <source>
        <dbReference type="ARBA" id="ARBA00022840"/>
    </source>
</evidence>
<evidence type="ECO:0000256" key="1">
    <source>
        <dbReference type="ARBA" id="ARBA00004141"/>
    </source>
</evidence>
<dbReference type="GO" id="GO:0016020">
    <property type="term" value="C:membrane"/>
    <property type="evidence" value="ECO:0007669"/>
    <property type="project" value="UniProtKB-SubCell"/>
</dbReference>
<evidence type="ECO:0000259" key="10">
    <source>
        <dbReference type="PROSITE" id="PS50893"/>
    </source>
</evidence>
<evidence type="ECO:0000256" key="3">
    <source>
        <dbReference type="ARBA" id="ARBA00022692"/>
    </source>
</evidence>
<dbReference type="FunFam" id="3.40.50.300:FF:000604">
    <property type="entry name" value="ABC transporter B family member 28"/>
    <property type="match status" value="1"/>
</dbReference>
<keyword evidence="3 8" id="KW-0812">Transmembrane</keyword>
<keyword evidence="9" id="KW-0732">Signal</keyword>
<keyword evidence="2" id="KW-0813">Transport</keyword>
<evidence type="ECO:0000256" key="8">
    <source>
        <dbReference type="SAM" id="Phobius"/>
    </source>
</evidence>
<dbReference type="InterPro" id="IPR036640">
    <property type="entry name" value="ABC1_TM_sf"/>
</dbReference>
<dbReference type="Pfam" id="PF00664">
    <property type="entry name" value="ABC_membrane"/>
    <property type="match status" value="1"/>
</dbReference>
<dbReference type="Proteomes" id="UP000694700">
    <property type="component" value="Unplaced"/>
</dbReference>
<dbReference type="AlphaFoldDB" id="A0A8C1VYB5"/>
<keyword evidence="6 8" id="KW-1133">Transmembrane helix</keyword>
<protein>
    <submittedName>
        <fullName evidence="12">Uncharacterized protein</fullName>
    </submittedName>
</protein>
<evidence type="ECO:0000256" key="9">
    <source>
        <dbReference type="SAM" id="SignalP"/>
    </source>
</evidence>
<comment type="subcellular location">
    <subcellularLocation>
        <location evidence="1">Membrane</location>
        <topology evidence="1">Multi-pass membrane protein</topology>
    </subcellularLocation>
</comment>
<keyword evidence="4" id="KW-0547">Nucleotide-binding</keyword>
<dbReference type="GO" id="GO:0005524">
    <property type="term" value="F:ATP binding"/>
    <property type="evidence" value="ECO:0007669"/>
    <property type="project" value="UniProtKB-KW"/>
</dbReference>
<dbReference type="InterPro" id="IPR011527">
    <property type="entry name" value="ABC1_TM_dom"/>
</dbReference>
<feature type="transmembrane region" description="Helical" evidence="8">
    <location>
        <begin position="32"/>
        <end position="55"/>
    </location>
</feature>
<dbReference type="Gene3D" id="1.20.1560.10">
    <property type="entry name" value="ABC transporter type 1, transmembrane domain"/>
    <property type="match status" value="1"/>
</dbReference>
<evidence type="ECO:0000256" key="7">
    <source>
        <dbReference type="ARBA" id="ARBA00023136"/>
    </source>
</evidence>
<dbReference type="SUPFAM" id="SSF90123">
    <property type="entry name" value="ABC transporter transmembrane region"/>
    <property type="match status" value="1"/>
</dbReference>
<dbReference type="PROSITE" id="PS50893">
    <property type="entry name" value="ABC_TRANSPORTER_2"/>
    <property type="match status" value="1"/>
</dbReference>